<evidence type="ECO:0000256" key="3">
    <source>
        <dbReference type="SAM" id="SignalP"/>
    </source>
</evidence>
<dbReference type="EMBL" id="JBHUON010000034">
    <property type="protein sequence ID" value="MFD2866742.1"/>
    <property type="molecule type" value="Genomic_DNA"/>
</dbReference>
<accession>A0ABW5XUX0</accession>
<sequence length="434" mass="48176">MKIKFLIAGLFCVASASKVSAQKYLLTEAKEKFDKYLMLSKVQATYAEADKNLVESRTAIDKVAVHEKTAQLPLTFALKAAMYSTYAMRDTLESKTLPLYTTAAEALAKAKELDAAGENKALISEATRNLAQYQLNKGVTAFQAKSFDAAFKAFDAYHQISPNDTTAIYYSGLAAIAGKNVPAAIKSYTELLPLDFSKKETIYLDLSSLYFFDMKDTVNALKTVTAGIEKFPSSGELRKREIEISLQSGKAQEVLGKIEAAIANDPKNKNLYYYAGLVYTTFGNNSSVELDKLKETAGKNLKESLLPAFLAKFNPVQTKKQEYMTKAADMYKKALELDPAYYEANLNLGYALLSPAIDSYNYANNYLPPAKQKEYNAMLAKSTAQSDLAKPYLVKATELQPKNIDAWRNLKNYYLTTRNMAEANKVQKTIDGLK</sequence>
<dbReference type="RefSeq" id="WP_377130386.1">
    <property type="nucleotide sequence ID" value="NZ_JBHUHN010000001.1"/>
</dbReference>
<dbReference type="PANTHER" id="PTHR44858">
    <property type="entry name" value="TETRATRICOPEPTIDE REPEAT PROTEIN 6"/>
    <property type="match status" value="1"/>
</dbReference>
<protein>
    <recommendedName>
        <fullName evidence="6">Tetratricopeptide repeat protein</fullName>
    </recommendedName>
</protein>
<gene>
    <name evidence="4" type="ORF">ACFSYC_18750</name>
</gene>
<evidence type="ECO:0000256" key="2">
    <source>
        <dbReference type="ARBA" id="ARBA00022803"/>
    </source>
</evidence>
<keyword evidence="2" id="KW-0802">TPR repeat</keyword>
<dbReference type="Gene3D" id="1.25.40.10">
    <property type="entry name" value="Tetratricopeptide repeat domain"/>
    <property type="match status" value="2"/>
</dbReference>
<evidence type="ECO:0000313" key="4">
    <source>
        <dbReference type="EMBL" id="MFD2866742.1"/>
    </source>
</evidence>
<dbReference type="SUPFAM" id="SSF48452">
    <property type="entry name" value="TPR-like"/>
    <property type="match status" value="2"/>
</dbReference>
<organism evidence="4 5">
    <name type="scientific">Mucilaginibacter antarcticus</name>
    <dbReference type="NCBI Taxonomy" id="1855725"/>
    <lineage>
        <taxon>Bacteria</taxon>
        <taxon>Pseudomonadati</taxon>
        <taxon>Bacteroidota</taxon>
        <taxon>Sphingobacteriia</taxon>
        <taxon>Sphingobacteriales</taxon>
        <taxon>Sphingobacteriaceae</taxon>
        <taxon>Mucilaginibacter</taxon>
    </lineage>
</organism>
<reference evidence="5" key="1">
    <citation type="journal article" date="2019" name="Int. J. Syst. Evol. Microbiol.">
        <title>The Global Catalogue of Microorganisms (GCM) 10K type strain sequencing project: providing services to taxonomists for standard genome sequencing and annotation.</title>
        <authorList>
            <consortium name="The Broad Institute Genomics Platform"/>
            <consortium name="The Broad Institute Genome Sequencing Center for Infectious Disease"/>
            <person name="Wu L."/>
            <person name="Ma J."/>
        </authorList>
    </citation>
    <scope>NUCLEOTIDE SEQUENCE [LARGE SCALE GENOMIC DNA]</scope>
    <source>
        <strain evidence="5">KCTC 52232</strain>
    </source>
</reference>
<evidence type="ECO:0000256" key="1">
    <source>
        <dbReference type="ARBA" id="ARBA00022737"/>
    </source>
</evidence>
<evidence type="ECO:0008006" key="6">
    <source>
        <dbReference type="Google" id="ProtNLM"/>
    </source>
</evidence>
<dbReference type="Proteomes" id="UP001597601">
    <property type="component" value="Unassembled WGS sequence"/>
</dbReference>
<keyword evidence="5" id="KW-1185">Reference proteome</keyword>
<feature type="chain" id="PRO_5045694579" description="Tetratricopeptide repeat protein" evidence="3">
    <location>
        <begin position="22"/>
        <end position="434"/>
    </location>
</feature>
<name>A0ABW5XUX0_9SPHI</name>
<comment type="caution">
    <text evidence="4">The sequence shown here is derived from an EMBL/GenBank/DDBJ whole genome shotgun (WGS) entry which is preliminary data.</text>
</comment>
<evidence type="ECO:0000313" key="5">
    <source>
        <dbReference type="Proteomes" id="UP001597601"/>
    </source>
</evidence>
<dbReference type="PANTHER" id="PTHR44858:SF1">
    <property type="entry name" value="UDP-N-ACETYLGLUCOSAMINE--PEPTIDE N-ACETYLGLUCOSAMINYLTRANSFERASE SPINDLY-RELATED"/>
    <property type="match status" value="1"/>
</dbReference>
<dbReference type="InterPro" id="IPR050498">
    <property type="entry name" value="Ycf3"/>
</dbReference>
<keyword evidence="3" id="KW-0732">Signal</keyword>
<dbReference type="InterPro" id="IPR011990">
    <property type="entry name" value="TPR-like_helical_dom_sf"/>
</dbReference>
<keyword evidence="1" id="KW-0677">Repeat</keyword>
<feature type="signal peptide" evidence="3">
    <location>
        <begin position="1"/>
        <end position="21"/>
    </location>
</feature>
<proteinExistence type="predicted"/>